<evidence type="ECO:0000313" key="3">
    <source>
        <dbReference type="WBParaSite" id="nRc.2.0.1.t31566-RA"/>
    </source>
</evidence>
<feature type="region of interest" description="Disordered" evidence="1">
    <location>
        <begin position="1"/>
        <end position="26"/>
    </location>
</feature>
<reference evidence="3" key="1">
    <citation type="submission" date="2022-11" db="UniProtKB">
        <authorList>
            <consortium name="WormBaseParasite"/>
        </authorList>
    </citation>
    <scope>IDENTIFICATION</scope>
</reference>
<protein>
    <submittedName>
        <fullName evidence="3">Uncharacterized protein</fullName>
    </submittedName>
</protein>
<dbReference type="Proteomes" id="UP000887565">
    <property type="component" value="Unplaced"/>
</dbReference>
<organism evidence="2 3">
    <name type="scientific">Romanomermis culicivorax</name>
    <name type="common">Nematode worm</name>
    <dbReference type="NCBI Taxonomy" id="13658"/>
    <lineage>
        <taxon>Eukaryota</taxon>
        <taxon>Metazoa</taxon>
        <taxon>Ecdysozoa</taxon>
        <taxon>Nematoda</taxon>
        <taxon>Enoplea</taxon>
        <taxon>Dorylaimia</taxon>
        <taxon>Mermithida</taxon>
        <taxon>Mermithoidea</taxon>
        <taxon>Mermithidae</taxon>
        <taxon>Romanomermis</taxon>
    </lineage>
</organism>
<evidence type="ECO:0000313" key="2">
    <source>
        <dbReference type="Proteomes" id="UP000887565"/>
    </source>
</evidence>
<keyword evidence="2" id="KW-1185">Reference proteome</keyword>
<accession>A0A915JYM0</accession>
<feature type="compositionally biased region" description="Polar residues" evidence="1">
    <location>
        <begin position="297"/>
        <end position="307"/>
    </location>
</feature>
<feature type="region of interest" description="Disordered" evidence="1">
    <location>
        <begin position="295"/>
        <end position="322"/>
    </location>
</feature>
<proteinExistence type="predicted"/>
<sequence>LSVGSPSVEKRRFVNKSPTAGEPAASTAVKLPTLTAVPSANAADVDGEAAAASIISRLERELKNDAAKNNYFLPLQEPSTTLSSNLRISDVTNEFPTKQMQSEKPVSVLTSSVPQKFTPPKVERSQHPPIVYVSVDGHKIDQQKVAPNSNTKLYSTYQGNTISNQAPSTDQSMPTIFDANSQTVISPYNDVNTPSPTIAEHLDFVQSDLENMHDMLSSNDFNFDINDLNDIFSNQDQNQLIFDSDQQLEPTIDIPETAIDDTLHNLNQNVNHDDFTSVLDEFIQCPPSLIDDHRPTTENADSATMASVNAPPTPLQTPITSPVRQTAPTIAGITVTNKNVATKNNLNVPATKLTKKRLQYLTYL</sequence>
<evidence type="ECO:0000256" key="1">
    <source>
        <dbReference type="SAM" id="MobiDB-lite"/>
    </source>
</evidence>
<dbReference type="AlphaFoldDB" id="A0A915JYM0"/>
<dbReference type="WBParaSite" id="nRc.2.0.1.t31566-RA">
    <property type="protein sequence ID" value="nRc.2.0.1.t31566-RA"/>
    <property type="gene ID" value="nRc.2.0.1.g31566"/>
</dbReference>
<name>A0A915JYM0_ROMCU</name>